<gene>
    <name evidence="1" type="ORF">QAD02_017174</name>
</gene>
<reference evidence="1" key="1">
    <citation type="submission" date="2023-04" db="EMBL/GenBank/DDBJ databases">
        <title>A chromosome-level genome assembly of the parasitoid wasp Eretmocerus hayati.</title>
        <authorList>
            <person name="Zhong Y."/>
            <person name="Liu S."/>
            <person name="Liu Y."/>
        </authorList>
    </citation>
    <scope>NUCLEOTIDE SEQUENCE</scope>
    <source>
        <strain evidence="1">ZJU_SS_LIU_2023</strain>
    </source>
</reference>
<dbReference type="EMBL" id="CM056742">
    <property type="protein sequence ID" value="KAJ8681387.1"/>
    <property type="molecule type" value="Genomic_DNA"/>
</dbReference>
<accession>A0ACC2PG13</accession>
<dbReference type="Proteomes" id="UP001239111">
    <property type="component" value="Chromosome 2"/>
</dbReference>
<organism evidence="1 2">
    <name type="scientific">Eretmocerus hayati</name>
    <dbReference type="NCBI Taxonomy" id="131215"/>
    <lineage>
        <taxon>Eukaryota</taxon>
        <taxon>Metazoa</taxon>
        <taxon>Ecdysozoa</taxon>
        <taxon>Arthropoda</taxon>
        <taxon>Hexapoda</taxon>
        <taxon>Insecta</taxon>
        <taxon>Pterygota</taxon>
        <taxon>Neoptera</taxon>
        <taxon>Endopterygota</taxon>
        <taxon>Hymenoptera</taxon>
        <taxon>Apocrita</taxon>
        <taxon>Proctotrupomorpha</taxon>
        <taxon>Chalcidoidea</taxon>
        <taxon>Aphelinidae</taxon>
        <taxon>Aphelininae</taxon>
        <taxon>Eretmocerus</taxon>
    </lineage>
</organism>
<keyword evidence="2" id="KW-1185">Reference proteome</keyword>
<evidence type="ECO:0000313" key="2">
    <source>
        <dbReference type="Proteomes" id="UP001239111"/>
    </source>
</evidence>
<comment type="caution">
    <text evidence="1">The sequence shown here is derived from an EMBL/GenBank/DDBJ whole genome shotgun (WGS) entry which is preliminary data.</text>
</comment>
<proteinExistence type="predicted"/>
<sequence>MVRDITWKAACDNCFCAMGSIRCVPLACAPPLQGCKPIVREGQCCPSTYNCSGTIQVKADQNYASYAFISKDYAKFRKETNFYPAIHDTRLSSVEGRGHRIVEETFELGSINPEIITESLSDVTDPGFIGLETETMNNEILRETTDYVKRTTLDQEHLTSTATELPIGTESGEDESATSTLDLIMTGMASFAAHLQDDTIASIEETSTDAPLMTDNIAGNISAGNEKEPDPVTANATATATVVNTETKISHSRITSISLSLANLNTTVSGGAQEHDVFIKCYLIDIFISQAYLSIRYFGEGSRKYGNVELDIDSKVDSAVAANNNGYVSDDAHEGTGY</sequence>
<protein>
    <submittedName>
        <fullName evidence="1">Uncharacterized protein</fullName>
    </submittedName>
</protein>
<evidence type="ECO:0000313" key="1">
    <source>
        <dbReference type="EMBL" id="KAJ8681387.1"/>
    </source>
</evidence>
<name>A0ACC2PG13_9HYME</name>